<dbReference type="InterPro" id="IPR010908">
    <property type="entry name" value="Longin_dom"/>
</dbReference>
<feature type="domain" description="Longin" evidence="10">
    <location>
        <begin position="12"/>
        <end position="102"/>
    </location>
</feature>
<dbReference type="InterPro" id="IPR001388">
    <property type="entry name" value="Synaptobrevin-like"/>
</dbReference>
<dbReference type="PANTHER" id="PTHR21136">
    <property type="entry name" value="SNARE PROTEINS"/>
    <property type="match status" value="1"/>
</dbReference>
<dbReference type="PROSITE" id="PS50859">
    <property type="entry name" value="LONGIN"/>
    <property type="match status" value="1"/>
</dbReference>
<dbReference type="CDD" id="cd15843">
    <property type="entry name" value="R-SNARE"/>
    <property type="match status" value="1"/>
</dbReference>
<evidence type="ECO:0000256" key="8">
    <source>
        <dbReference type="PROSITE-ProRule" id="PRU00290"/>
    </source>
</evidence>
<keyword evidence="6 9" id="KW-0472">Membrane</keyword>
<keyword evidence="3 9" id="KW-0812">Transmembrane</keyword>
<gene>
    <name evidence="12" type="ORF">AKO1_004218</name>
</gene>
<dbReference type="InterPro" id="IPR051097">
    <property type="entry name" value="Synaptobrevin-like_transport"/>
</dbReference>
<dbReference type="GO" id="GO:0016192">
    <property type="term" value="P:vesicle-mediated transport"/>
    <property type="evidence" value="ECO:0007669"/>
    <property type="project" value="InterPro"/>
</dbReference>
<reference evidence="12 13" key="1">
    <citation type="submission" date="2024-03" db="EMBL/GenBank/DDBJ databases">
        <title>The Acrasis kona genome and developmental transcriptomes reveal deep origins of eukaryotic multicellular pathways.</title>
        <authorList>
            <person name="Sheikh S."/>
            <person name="Fu C.-J."/>
            <person name="Brown M.W."/>
            <person name="Baldauf S.L."/>
        </authorList>
    </citation>
    <scope>NUCLEOTIDE SEQUENCE [LARGE SCALE GENOMIC DNA]</scope>
    <source>
        <strain evidence="12 13">ATCC MYA-3509</strain>
    </source>
</reference>
<keyword evidence="8" id="KW-0175">Coiled coil</keyword>
<dbReference type="SUPFAM" id="SSF58038">
    <property type="entry name" value="SNARE fusion complex"/>
    <property type="match status" value="1"/>
</dbReference>
<dbReference type="SUPFAM" id="SSF64356">
    <property type="entry name" value="SNARE-like"/>
    <property type="match status" value="1"/>
</dbReference>
<dbReference type="Proteomes" id="UP001431209">
    <property type="component" value="Unassembled WGS sequence"/>
</dbReference>
<evidence type="ECO:0000313" key="13">
    <source>
        <dbReference type="Proteomes" id="UP001431209"/>
    </source>
</evidence>
<feature type="domain" description="V-SNARE coiled-coil homology" evidence="11">
    <location>
        <begin position="125"/>
        <end position="185"/>
    </location>
</feature>
<dbReference type="Gene3D" id="3.30.450.50">
    <property type="entry name" value="Longin domain"/>
    <property type="match status" value="1"/>
</dbReference>
<evidence type="ECO:0000256" key="3">
    <source>
        <dbReference type="ARBA" id="ARBA00022692"/>
    </source>
</evidence>
<keyword evidence="4" id="KW-0653">Protein transport</keyword>
<evidence type="ECO:0000256" key="5">
    <source>
        <dbReference type="ARBA" id="ARBA00022989"/>
    </source>
</evidence>
<keyword evidence="13" id="KW-1185">Reference proteome</keyword>
<comment type="caution">
    <text evidence="12">The sequence shown here is derived from an EMBL/GenBank/DDBJ whole genome shotgun (WGS) entry which is preliminary data.</text>
</comment>
<sequence length="225" mass="25829">MSTPTPIIYACIAERDAQGETFTSIAGEYFTSNAAKISETVTRMMIPRIDHKNHKRTLTQSIYHFHYKVSGLYLYLCVAGSEYPSRICYNFLDDIESKYLQNPKVKVRQLLSDRMTFFNNPRNDKITAIHNQIDDVKSTMIDNIDKILERGESIDNLMVQTEDLGNSAAIYVRHTNKVKWGMRKKLAILITILVFIVLLLIFVLVWAGCGATFQRCRPEPSQEPK</sequence>
<dbReference type="Pfam" id="PF13774">
    <property type="entry name" value="Longin"/>
    <property type="match status" value="1"/>
</dbReference>
<evidence type="ECO:0000256" key="9">
    <source>
        <dbReference type="SAM" id="Phobius"/>
    </source>
</evidence>
<evidence type="ECO:0000256" key="4">
    <source>
        <dbReference type="ARBA" id="ARBA00022927"/>
    </source>
</evidence>
<evidence type="ECO:0000256" key="2">
    <source>
        <dbReference type="ARBA" id="ARBA00022448"/>
    </source>
</evidence>
<dbReference type="GO" id="GO:0005737">
    <property type="term" value="C:cytoplasm"/>
    <property type="evidence" value="ECO:0007669"/>
    <property type="project" value="UniProtKB-ARBA"/>
</dbReference>
<evidence type="ECO:0000313" key="12">
    <source>
        <dbReference type="EMBL" id="KAL0476267.1"/>
    </source>
</evidence>
<dbReference type="GO" id="GO:0012505">
    <property type="term" value="C:endomembrane system"/>
    <property type="evidence" value="ECO:0007669"/>
    <property type="project" value="UniProtKB-SubCell"/>
</dbReference>
<dbReference type="PROSITE" id="PS50892">
    <property type="entry name" value="V_SNARE"/>
    <property type="match status" value="1"/>
</dbReference>
<comment type="subcellular location">
    <subcellularLocation>
        <location evidence="7">Endomembrane system</location>
        <topology evidence="7">Single-pass type IV membrane protein</topology>
    </subcellularLocation>
</comment>
<protein>
    <submittedName>
        <fullName evidence="12">Vesicle-associated membrane protein</fullName>
    </submittedName>
</protein>
<dbReference type="PANTHER" id="PTHR21136:SF168">
    <property type="entry name" value="VESICLE-ASSOCIATED MEMBRANE PROTEIN 9"/>
    <property type="match status" value="1"/>
</dbReference>
<dbReference type="CDD" id="cd14824">
    <property type="entry name" value="Longin"/>
    <property type="match status" value="1"/>
</dbReference>
<dbReference type="GO" id="GO:0016020">
    <property type="term" value="C:membrane"/>
    <property type="evidence" value="ECO:0007669"/>
    <property type="project" value="InterPro"/>
</dbReference>
<evidence type="ECO:0000259" key="10">
    <source>
        <dbReference type="PROSITE" id="PS50859"/>
    </source>
</evidence>
<dbReference type="GO" id="GO:0015031">
    <property type="term" value="P:protein transport"/>
    <property type="evidence" value="ECO:0007669"/>
    <property type="project" value="UniProtKB-KW"/>
</dbReference>
<name>A0AAW2YGT3_9EUKA</name>
<keyword evidence="2" id="KW-0813">Transport</keyword>
<dbReference type="Gene3D" id="1.20.5.110">
    <property type="match status" value="1"/>
</dbReference>
<comment type="similarity">
    <text evidence="1">Belongs to the synaptobrevin family.</text>
</comment>
<dbReference type="InterPro" id="IPR042855">
    <property type="entry name" value="V_SNARE_CC"/>
</dbReference>
<dbReference type="AlphaFoldDB" id="A0AAW2YGT3"/>
<proteinExistence type="inferred from homology"/>
<evidence type="ECO:0000256" key="6">
    <source>
        <dbReference type="ARBA" id="ARBA00023136"/>
    </source>
</evidence>
<organism evidence="12 13">
    <name type="scientific">Acrasis kona</name>
    <dbReference type="NCBI Taxonomy" id="1008807"/>
    <lineage>
        <taxon>Eukaryota</taxon>
        <taxon>Discoba</taxon>
        <taxon>Heterolobosea</taxon>
        <taxon>Tetramitia</taxon>
        <taxon>Eutetramitia</taxon>
        <taxon>Acrasidae</taxon>
        <taxon>Acrasis</taxon>
    </lineage>
</organism>
<feature type="transmembrane region" description="Helical" evidence="9">
    <location>
        <begin position="186"/>
        <end position="207"/>
    </location>
</feature>
<dbReference type="EMBL" id="JAOPGA020000001">
    <property type="protein sequence ID" value="KAL0476267.1"/>
    <property type="molecule type" value="Genomic_DNA"/>
</dbReference>
<evidence type="ECO:0000256" key="7">
    <source>
        <dbReference type="ARBA" id="ARBA00046280"/>
    </source>
</evidence>
<dbReference type="InterPro" id="IPR011012">
    <property type="entry name" value="Longin-like_dom_sf"/>
</dbReference>
<keyword evidence="5 9" id="KW-1133">Transmembrane helix</keyword>
<accession>A0AAW2YGT3</accession>
<evidence type="ECO:0000259" key="11">
    <source>
        <dbReference type="PROSITE" id="PS50892"/>
    </source>
</evidence>
<evidence type="ECO:0000256" key="1">
    <source>
        <dbReference type="ARBA" id="ARBA00008025"/>
    </source>
</evidence>
<dbReference type="Pfam" id="PF00957">
    <property type="entry name" value="Synaptobrevin"/>
    <property type="match status" value="1"/>
</dbReference>
<dbReference type="PRINTS" id="PR00219">
    <property type="entry name" value="SYNAPTOBREVN"/>
</dbReference>
<dbReference type="SMART" id="SM01270">
    <property type="entry name" value="Longin"/>
    <property type="match status" value="1"/>
</dbReference>